<keyword evidence="8" id="KW-1185">Reference proteome</keyword>
<dbReference type="PANTHER" id="PTHR31668:SF4">
    <property type="entry name" value="TRANSCRIPTIONAL ACTIVATOR PROTEIN DAL81"/>
    <property type="match status" value="1"/>
</dbReference>
<dbReference type="Pfam" id="PF04082">
    <property type="entry name" value="Fungal_trans"/>
    <property type="match status" value="1"/>
</dbReference>
<dbReference type="EMBL" id="MDYP01000011">
    <property type="protein sequence ID" value="OQE08124.1"/>
    <property type="molecule type" value="Genomic_DNA"/>
</dbReference>
<dbReference type="CDD" id="cd12148">
    <property type="entry name" value="fungal_TF_MHR"/>
    <property type="match status" value="1"/>
</dbReference>
<keyword evidence="2" id="KW-0805">Transcription regulation</keyword>
<organism evidence="7 8">
    <name type="scientific">Penicillium vulpinum</name>
    <dbReference type="NCBI Taxonomy" id="29845"/>
    <lineage>
        <taxon>Eukaryota</taxon>
        <taxon>Fungi</taxon>
        <taxon>Dikarya</taxon>
        <taxon>Ascomycota</taxon>
        <taxon>Pezizomycotina</taxon>
        <taxon>Eurotiomycetes</taxon>
        <taxon>Eurotiomycetidae</taxon>
        <taxon>Eurotiales</taxon>
        <taxon>Aspergillaceae</taxon>
        <taxon>Penicillium</taxon>
    </lineage>
</organism>
<proteinExistence type="predicted"/>
<dbReference type="STRING" id="29845.A0A1V6S307"/>
<dbReference type="GO" id="GO:0006351">
    <property type="term" value="P:DNA-templated transcription"/>
    <property type="evidence" value="ECO:0007669"/>
    <property type="project" value="InterPro"/>
</dbReference>
<dbReference type="InterPro" id="IPR050797">
    <property type="entry name" value="Carb_Metab_Trans_Reg"/>
</dbReference>
<dbReference type="GO" id="GO:0005634">
    <property type="term" value="C:nucleus"/>
    <property type="evidence" value="ECO:0007669"/>
    <property type="project" value="TreeGrafter"/>
</dbReference>
<dbReference type="GO" id="GO:0003677">
    <property type="term" value="F:DNA binding"/>
    <property type="evidence" value="ECO:0007669"/>
    <property type="project" value="UniProtKB-KW"/>
</dbReference>
<name>A0A1V6S307_9EURO</name>
<keyword evidence="3" id="KW-0238">DNA-binding</keyword>
<evidence type="ECO:0000256" key="5">
    <source>
        <dbReference type="ARBA" id="ARBA00023242"/>
    </source>
</evidence>
<dbReference type="PROSITE" id="PS00463">
    <property type="entry name" value="ZN2_CY6_FUNGAL_1"/>
    <property type="match status" value="1"/>
</dbReference>
<dbReference type="PROSITE" id="PS50048">
    <property type="entry name" value="ZN2_CY6_FUNGAL_2"/>
    <property type="match status" value="1"/>
</dbReference>
<dbReference type="SUPFAM" id="SSF57701">
    <property type="entry name" value="Zn2/Cys6 DNA-binding domain"/>
    <property type="match status" value="1"/>
</dbReference>
<keyword evidence="5" id="KW-0539">Nucleus</keyword>
<accession>A0A1V6S307</accession>
<dbReference type="CDD" id="cd00067">
    <property type="entry name" value="GAL4"/>
    <property type="match status" value="1"/>
</dbReference>
<evidence type="ECO:0000256" key="1">
    <source>
        <dbReference type="ARBA" id="ARBA00022723"/>
    </source>
</evidence>
<evidence type="ECO:0000256" key="2">
    <source>
        <dbReference type="ARBA" id="ARBA00023015"/>
    </source>
</evidence>
<dbReference type="GO" id="GO:0008270">
    <property type="term" value="F:zinc ion binding"/>
    <property type="evidence" value="ECO:0007669"/>
    <property type="project" value="InterPro"/>
</dbReference>
<evidence type="ECO:0000256" key="3">
    <source>
        <dbReference type="ARBA" id="ARBA00023125"/>
    </source>
</evidence>
<sequence length="697" mass="77398">MSGRARRYMSKRNRACDSCRARKAACRIDQAPPCYLCTLHGKECTFQQPTSRPRQNYTEVASPHITQQSEINPRSELHEVSPVGDSVHYDMLMSIDADGVDHSVAAAPGEFHDYFNGTGVSLSGGFGDGTWPTGFSPGSFIYPSPGLPGTGHSENGGGSSQTPSLPLLMQETGSSICLDNQGVMTPQLLGSSGDMDPLLISRYQYDASGAFHFKNLNIQSVSSGTDTTQFLLSKPSIFAASREENGCDNVSSFELRQELESLVPADIGLRLINLFERIVALDYPILGPPGQLNPSTSPPYLLASVYLIVEPFTKFDERLCIDLAYDKPSSVALYKIINRALPYEIHAPKLCVVQTMLLLAIRPYPNPIVLDSGFKWSQLATLIACAHTLGLHLDPKSWRIPPWQVAQRRFLSYFIYSTDKWLALSLGRPPLLHYDTWLVTTPSQEDRPASGLDPLAWTNIMKRAELDSLLDRVLTQLYSPRAINTMCTDYEKTIALTGPLLEGLFSWHKPVSASSTDFRSLNQGRPSGLERTLEMNYHYIYLSICKAILRPFLQPTAENLNEAEYIMAREQARVRAETCISAAAEFIHELRPEDLEALWPAWSATAFSSICFQILSMAASSVDRSEADKWVTCLHKVRRDMRLKADVLPCLHLGLLRIDSIFWKGIDNVLHLEEHVRQAFASGSSIGRPHGVKGPAK</sequence>
<reference evidence="8" key="1">
    <citation type="journal article" date="2017" name="Nat. Microbiol.">
        <title>Global analysis of biosynthetic gene clusters reveals vast potential of secondary metabolite production in Penicillium species.</title>
        <authorList>
            <person name="Nielsen J.C."/>
            <person name="Grijseels S."/>
            <person name="Prigent S."/>
            <person name="Ji B."/>
            <person name="Dainat J."/>
            <person name="Nielsen K.F."/>
            <person name="Frisvad J.C."/>
            <person name="Workman M."/>
            <person name="Nielsen J."/>
        </authorList>
    </citation>
    <scope>NUCLEOTIDE SEQUENCE [LARGE SCALE GENOMIC DNA]</scope>
    <source>
        <strain evidence="8">IBT 29486</strain>
    </source>
</reference>
<feature type="domain" description="Zn(2)-C6 fungal-type" evidence="6">
    <location>
        <begin position="15"/>
        <end position="46"/>
    </location>
</feature>
<comment type="caution">
    <text evidence="7">The sequence shown here is derived from an EMBL/GenBank/DDBJ whole genome shotgun (WGS) entry which is preliminary data.</text>
</comment>
<dbReference type="InterPro" id="IPR007219">
    <property type="entry name" value="XnlR_reg_dom"/>
</dbReference>
<evidence type="ECO:0000256" key="4">
    <source>
        <dbReference type="ARBA" id="ARBA00023163"/>
    </source>
</evidence>
<evidence type="ECO:0000313" key="7">
    <source>
        <dbReference type="EMBL" id="OQE08124.1"/>
    </source>
</evidence>
<keyword evidence="1" id="KW-0479">Metal-binding</keyword>
<dbReference type="AlphaFoldDB" id="A0A1V6S307"/>
<dbReference type="InterPro" id="IPR036864">
    <property type="entry name" value="Zn2-C6_fun-type_DNA-bd_sf"/>
</dbReference>
<dbReference type="OrthoDB" id="3034343at2759"/>
<keyword evidence="4" id="KW-0804">Transcription</keyword>
<protein>
    <recommendedName>
        <fullName evidence="6">Zn(2)-C6 fungal-type domain-containing protein</fullName>
    </recommendedName>
</protein>
<dbReference type="SMART" id="SM00906">
    <property type="entry name" value="Fungal_trans"/>
    <property type="match status" value="1"/>
</dbReference>
<dbReference type="Pfam" id="PF00172">
    <property type="entry name" value="Zn_clus"/>
    <property type="match status" value="1"/>
</dbReference>
<dbReference type="Proteomes" id="UP000191518">
    <property type="component" value="Unassembled WGS sequence"/>
</dbReference>
<dbReference type="GO" id="GO:0000981">
    <property type="term" value="F:DNA-binding transcription factor activity, RNA polymerase II-specific"/>
    <property type="evidence" value="ECO:0007669"/>
    <property type="project" value="InterPro"/>
</dbReference>
<dbReference type="Gene3D" id="4.10.240.10">
    <property type="entry name" value="Zn(2)-C6 fungal-type DNA-binding domain"/>
    <property type="match status" value="1"/>
</dbReference>
<evidence type="ECO:0000313" key="8">
    <source>
        <dbReference type="Proteomes" id="UP000191518"/>
    </source>
</evidence>
<dbReference type="PANTHER" id="PTHR31668">
    <property type="entry name" value="GLUCOSE TRANSPORT TRANSCRIPTION REGULATOR RGT1-RELATED-RELATED"/>
    <property type="match status" value="1"/>
</dbReference>
<dbReference type="GO" id="GO:0001080">
    <property type="term" value="P:nitrogen catabolite activation of transcription from RNA polymerase II promoter"/>
    <property type="evidence" value="ECO:0007669"/>
    <property type="project" value="TreeGrafter"/>
</dbReference>
<dbReference type="InterPro" id="IPR001138">
    <property type="entry name" value="Zn2Cys6_DnaBD"/>
</dbReference>
<dbReference type="SMART" id="SM00066">
    <property type="entry name" value="GAL4"/>
    <property type="match status" value="1"/>
</dbReference>
<evidence type="ECO:0000259" key="6">
    <source>
        <dbReference type="PROSITE" id="PS50048"/>
    </source>
</evidence>
<gene>
    <name evidence="7" type="ORF">PENVUL_c011G00386</name>
</gene>